<feature type="region of interest" description="Disordered" evidence="3">
    <location>
        <begin position="56"/>
        <end position="78"/>
    </location>
</feature>
<evidence type="ECO:0000256" key="1">
    <source>
        <dbReference type="ARBA" id="ARBA00023122"/>
    </source>
</evidence>
<dbReference type="PANTHER" id="PTHR43080:SF2">
    <property type="entry name" value="CBS DOMAIN-CONTAINING PROTEIN"/>
    <property type="match status" value="1"/>
</dbReference>
<name>A0A2S6GPT4_9PSEU</name>
<evidence type="ECO:0000256" key="3">
    <source>
        <dbReference type="SAM" id="MobiDB-lite"/>
    </source>
</evidence>
<feature type="domain" description="CBS" evidence="4">
    <location>
        <begin position="88"/>
        <end position="144"/>
    </location>
</feature>
<organism evidence="5 6">
    <name type="scientific">Actinokineospora auranticolor</name>
    <dbReference type="NCBI Taxonomy" id="155976"/>
    <lineage>
        <taxon>Bacteria</taxon>
        <taxon>Bacillati</taxon>
        <taxon>Actinomycetota</taxon>
        <taxon>Actinomycetes</taxon>
        <taxon>Pseudonocardiales</taxon>
        <taxon>Pseudonocardiaceae</taxon>
        <taxon>Actinokineospora</taxon>
    </lineage>
</organism>
<evidence type="ECO:0000256" key="2">
    <source>
        <dbReference type="PROSITE-ProRule" id="PRU00703"/>
    </source>
</evidence>
<dbReference type="PROSITE" id="PS51371">
    <property type="entry name" value="CBS"/>
    <property type="match status" value="2"/>
</dbReference>
<dbReference type="OrthoDB" id="9799454at2"/>
<dbReference type="SMART" id="SM00116">
    <property type="entry name" value="CBS"/>
    <property type="match status" value="2"/>
</dbReference>
<dbReference type="EMBL" id="PTIX01000008">
    <property type="protein sequence ID" value="PPK67234.1"/>
    <property type="molecule type" value="Genomic_DNA"/>
</dbReference>
<keyword evidence="1 2" id="KW-0129">CBS domain</keyword>
<feature type="compositionally biased region" description="Basic and acidic residues" evidence="3">
    <location>
        <begin position="56"/>
        <end position="67"/>
    </location>
</feature>
<dbReference type="InterPro" id="IPR046342">
    <property type="entry name" value="CBS_dom_sf"/>
</dbReference>
<dbReference type="InterPro" id="IPR000644">
    <property type="entry name" value="CBS_dom"/>
</dbReference>
<proteinExistence type="predicted"/>
<gene>
    <name evidence="5" type="ORF">CLV40_108233</name>
</gene>
<protein>
    <submittedName>
        <fullName evidence="5">CBS domain protein</fullName>
    </submittedName>
</protein>
<keyword evidence="6" id="KW-1185">Reference proteome</keyword>
<dbReference type="SUPFAM" id="SSF54631">
    <property type="entry name" value="CBS-domain pair"/>
    <property type="match status" value="1"/>
</dbReference>
<dbReference type="InterPro" id="IPR051257">
    <property type="entry name" value="Diverse_CBS-Domain"/>
</dbReference>
<evidence type="ECO:0000313" key="6">
    <source>
        <dbReference type="Proteomes" id="UP000239203"/>
    </source>
</evidence>
<dbReference type="Gene3D" id="3.10.580.10">
    <property type="entry name" value="CBS-domain"/>
    <property type="match status" value="1"/>
</dbReference>
<accession>A0A2S6GPT4</accession>
<reference evidence="5 6" key="1">
    <citation type="submission" date="2018-02" db="EMBL/GenBank/DDBJ databases">
        <title>Genomic Encyclopedia of Archaeal and Bacterial Type Strains, Phase II (KMG-II): from individual species to whole genera.</title>
        <authorList>
            <person name="Goeker M."/>
        </authorList>
    </citation>
    <scope>NUCLEOTIDE SEQUENCE [LARGE SCALE GENOMIC DNA]</scope>
    <source>
        <strain evidence="5 6">YU 961-1</strain>
    </source>
</reference>
<dbReference type="Pfam" id="PF00571">
    <property type="entry name" value="CBS"/>
    <property type="match status" value="2"/>
</dbReference>
<dbReference type="RefSeq" id="WP_104479974.1">
    <property type="nucleotide sequence ID" value="NZ_CP154825.1"/>
</dbReference>
<sequence length="223" mass="23486">MRAREIMSSPVLTVRPDTPVKRAAELLANHGYTALPVVDDEGDLVGMVTEADVVRDRFPADARRPDPGDGSGDGAGAVMPAATVDQIMTSPAVAMSAGTDVAVLARVFTDDRRRCMPIVDGARLVGVVTRRDLVRVLARADGEIAADVRHRLAVFGGRDRWTVRVAGGTAYIADQYDDAGDRHVAKVLAEAVPGVVRAEVRSVGADGGFPEFTDEPGTRVGGA</sequence>
<dbReference type="PANTHER" id="PTHR43080">
    <property type="entry name" value="CBS DOMAIN-CONTAINING PROTEIN CBSX3, MITOCHONDRIAL"/>
    <property type="match status" value="1"/>
</dbReference>
<comment type="caution">
    <text evidence="5">The sequence shown here is derived from an EMBL/GenBank/DDBJ whole genome shotgun (WGS) entry which is preliminary data.</text>
</comment>
<dbReference type="Proteomes" id="UP000239203">
    <property type="component" value="Unassembled WGS sequence"/>
</dbReference>
<evidence type="ECO:0000313" key="5">
    <source>
        <dbReference type="EMBL" id="PPK67234.1"/>
    </source>
</evidence>
<evidence type="ECO:0000259" key="4">
    <source>
        <dbReference type="PROSITE" id="PS51371"/>
    </source>
</evidence>
<feature type="domain" description="CBS" evidence="4">
    <location>
        <begin position="7"/>
        <end position="63"/>
    </location>
</feature>
<dbReference type="AlphaFoldDB" id="A0A2S6GPT4"/>